<protein>
    <submittedName>
        <fullName evidence="2">Serine/threonine-protein phosphatase</fullName>
    </submittedName>
</protein>
<dbReference type="InterPro" id="IPR015655">
    <property type="entry name" value="PP2C"/>
</dbReference>
<dbReference type="RefSeq" id="WP_127163962.1">
    <property type="nucleotide sequence ID" value="NZ_CP029822.1"/>
</dbReference>
<evidence type="ECO:0000259" key="1">
    <source>
        <dbReference type="PROSITE" id="PS51746"/>
    </source>
</evidence>
<name>A0A3Q9JJX5_9GAMM</name>
<dbReference type="PROSITE" id="PS51746">
    <property type="entry name" value="PPM_2"/>
    <property type="match status" value="1"/>
</dbReference>
<dbReference type="Proteomes" id="UP000273143">
    <property type="component" value="Chromosome"/>
</dbReference>
<dbReference type="CDD" id="cd00143">
    <property type="entry name" value="PP2Cc"/>
    <property type="match status" value="1"/>
</dbReference>
<evidence type="ECO:0000313" key="3">
    <source>
        <dbReference type="Proteomes" id="UP000273143"/>
    </source>
</evidence>
<sequence length="242" mass="27357">MLVKSAARTDCGKVREKNEDAFINYPDRKIWVVADGMGGHEHGELASRMVVEAVADIELVDNFNDRIKQVTTALRQVNKAFTQDKTVVQGQPPTVMGSTVIVLLIDSHRMACIWAGDSRCYLFRKNNIYQVTKDHALWQELVDEQAFSEKEAQQQKGSFALTRAIGANEELRLEIVEMEIISGDKFLLCSDGVYQYIRYDQLYQVMTKPSPQLAVEQLFQDVLATEAKDNLTAIVVVSHESR</sequence>
<dbReference type="SMART" id="SM00331">
    <property type="entry name" value="PP2C_SIG"/>
    <property type="match status" value="1"/>
</dbReference>
<dbReference type="PANTHER" id="PTHR13832">
    <property type="entry name" value="PROTEIN PHOSPHATASE 2C"/>
    <property type="match status" value="1"/>
</dbReference>
<dbReference type="Gene3D" id="3.60.40.10">
    <property type="entry name" value="PPM-type phosphatase domain"/>
    <property type="match status" value="1"/>
</dbReference>
<evidence type="ECO:0000313" key="2">
    <source>
        <dbReference type="EMBL" id="AZS51185.1"/>
    </source>
</evidence>
<dbReference type="SMART" id="SM00332">
    <property type="entry name" value="PP2Cc"/>
    <property type="match status" value="1"/>
</dbReference>
<feature type="domain" description="PPM-type phosphatase" evidence="1">
    <location>
        <begin position="4"/>
        <end position="238"/>
    </location>
</feature>
<reference evidence="3" key="1">
    <citation type="submission" date="2018-06" db="EMBL/GenBank/DDBJ databases">
        <title>Complete genome of Pseudomonas insecticola strain QZS01.</title>
        <authorList>
            <person name="Wang J."/>
            <person name="Su Q."/>
        </authorList>
    </citation>
    <scope>NUCLEOTIDE SEQUENCE [LARGE SCALE GENOMIC DNA]</scope>
    <source>
        <strain evidence="3">QZS01</strain>
    </source>
</reference>
<accession>A0A3Q9JJX5</accession>
<dbReference type="PANTHER" id="PTHR13832:SF827">
    <property type="entry name" value="PROTEIN PHOSPHATASE 1L"/>
    <property type="match status" value="1"/>
</dbReference>
<gene>
    <name evidence="2" type="ORF">DM558_10585</name>
</gene>
<dbReference type="AlphaFoldDB" id="A0A3Q9JJX5"/>
<dbReference type="InterPro" id="IPR001932">
    <property type="entry name" value="PPM-type_phosphatase-like_dom"/>
</dbReference>
<dbReference type="KEGG" id="emo:DM558_10585"/>
<dbReference type="Pfam" id="PF13672">
    <property type="entry name" value="PP2C_2"/>
    <property type="match status" value="1"/>
</dbReference>
<dbReference type="SUPFAM" id="SSF81606">
    <property type="entry name" value="PP2C-like"/>
    <property type="match status" value="1"/>
</dbReference>
<keyword evidence="3" id="KW-1185">Reference proteome</keyword>
<organism evidence="2 3">
    <name type="scientific">Entomomonas moraniae</name>
    <dbReference type="NCBI Taxonomy" id="2213226"/>
    <lineage>
        <taxon>Bacteria</taxon>
        <taxon>Pseudomonadati</taxon>
        <taxon>Pseudomonadota</taxon>
        <taxon>Gammaproteobacteria</taxon>
        <taxon>Pseudomonadales</taxon>
        <taxon>Pseudomonadaceae</taxon>
        <taxon>Entomomonas</taxon>
    </lineage>
</organism>
<proteinExistence type="predicted"/>
<dbReference type="InterPro" id="IPR036457">
    <property type="entry name" value="PPM-type-like_dom_sf"/>
</dbReference>
<dbReference type="EMBL" id="CP029822">
    <property type="protein sequence ID" value="AZS51185.1"/>
    <property type="molecule type" value="Genomic_DNA"/>
</dbReference>
<dbReference type="GO" id="GO:0004722">
    <property type="term" value="F:protein serine/threonine phosphatase activity"/>
    <property type="evidence" value="ECO:0007669"/>
    <property type="project" value="InterPro"/>
</dbReference>